<evidence type="ECO:0000313" key="4">
    <source>
        <dbReference type="Proteomes" id="UP001234989"/>
    </source>
</evidence>
<accession>A0AAF0UA45</accession>
<dbReference type="AlphaFoldDB" id="A0AAF0UA45"/>
<name>A0AAF0UA45_SOLVR</name>
<organism evidence="3 4">
    <name type="scientific">Solanum verrucosum</name>
    <dbReference type="NCBI Taxonomy" id="315347"/>
    <lineage>
        <taxon>Eukaryota</taxon>
        <taxon>Viridiplantae</taxon>
        <taxon>Streptophyta</taxon>
        <taxon>Embryophyta</taxon>
        <taxon>Tracheophyta</taxon>
        <taxon>Spermatophyta</taxon>
        <taxon>Magnoliopsida</taxon>
        <taxon>eudicotyledons</taxon>
        <taxon>Gunneridae</taxon>
        <taxon>Pentapetalae</taxon>
        <taxon>asterids</taxon>
        <taxon>lamiids</taxon>
        <taxon>Solanales</taxon>
        <taxon>Solanaceae</taxon>
        <taxon>Solanoideae</taxon>
        <taxon>Solaneae</taxon>
        <taxon>Solanum</taxon>
    </lineage>
</organism>
<dbReference type="Pfam" id="PF03732">
    <property type="entry name" value="Retrotrans_gag"/>
    <property type="match status" value="1"/>
</dbReference>
<evidence type="ECO:0000259" key="2">
    <source>
        <dbReference type="Pfam" id="PF03732"/>
    </source>
</evidence>
<dbReference type="Proteomes" id="UP001234989">
    <property type="component" value="Chromosome 8"/>
</dbReference>
<reference evidence="3" key="1">
    <citation type="submission" date="2023-08" db="EMBL/GenBank/DDBJ databases">
        <title>A de novo genome assembly of Solanum verrucosum Schlechtendal, a Mexican diploid species geographically isolated from the other diploid A-genome species in potato relatives.</title>
        <authorList>
            <person name="Hosaka K."/>
        </authorList>
    </citation>
    <scope>NUCLEOTIDE SEQUENCE</scope>
    <source>
        <tissue evidence="3">Young leaves</tissue>
    </source>
</reference>
<proteinExistence type="predicted"/>
<dbReference type="EMBL" id="CP133619">
    <property type="protein sequence ID" value="WMV42058.1"/>
    <property type="molecule type" value="Genomic_DNA"/>
</dbReference>
<sequence length="302" mass="35132">KISVNGTYGSQVGHQDDFGNLNDVNEPNVNDPHLKGGSGAIRLAPAEGNIVFHITSTMLQLLQLKGLFGGPAYEDPDEYIRNFVDVCGPFSFKNISQESVWLRLFPFSLMGEACKWLTELPRESITSWEELVTAFHVRFFPLSKMMTLRDNIQSFKRLEGKPIHDTWLRFKKLVLQCPTHGFPDNVLLQYFYRSLGSGGNQGWSRDEGWKDRDREWRDRNLTWKERDGEKDRYIPPHERQKPKDSEVGRSEDMLSHILNKVEVSDKILKEMRKMCRPLARRLPLILFVSNSWRPIWVISRLI</sequence>
<dbReference type="PANTHER" id="PTHR33223:SF11">
    <property type="entry name" value="ELEMENT PROTEIN, PUTATIVE-RELATED"/>
    <property type="match status" value="1"/>
</dbReference>
<feature type="compositionally biased region" description="Polar residues" evidence="1">
    <location>
        <begin position="1"/>
        <end position="13"/>
    </location>
</feature>
<evidence type="ECO:0000256" key="1">
    <source>
        <dbReference type="SAM" id="MobiDB-lite"/>
    </source>
</evidence>
<protein>
    <recommendedName>
        <fullName evidence="2">Retrotransposon gag domain-containing protein</fullName>
    </recommendedName>
</protein>
<evidence type="ECO:0000313" key="3">
    <source>
        <dbReference type="EMBL" id="WMV42058.1"/>
    </source>
</evidence>
<keyword evidence="4" id="KW-1185">Reference proteome</keyword>
<feature type="non-terminal residue" evidence="3">
    <location>
        <position position="1"/>
    </location>
</feature>
<gene>
    <name evidence="3" type="ORF">MTR67_035443</name>
</gene>
<feature type="region of interest" description="Disordered" evidence="1">
    <location>
        <begin position="1"/>
        <end position="21"/>
    </location>
</feature>
<dbReference type="InterPro" id="IPR005162">
    <property type="entry name" value="Retrotrans_gag_dom"/>
</dbReference>
<dbReference type="PANTHER" id="PTHR33223">
    <property type="entry name" value="CCHC-TYPE DOMAIN-CONTAINING PROTEIN"/>
    <property type="match status" value="1"/>
</dbReference>
<feature type="domain" description="Retrotransposon gag" evidence="2">
    <location>
        <begin position="103"/>
        <end position="195"/>
    </location>
</feature>